<reference evidence="6 7" key="1">
    <citation type="submission" date="2019-11" db="EMBL/GenBank/DDBJ databases">
        <authorList>
            <person name="Criscuolo A."/>
        </authorList>
    </citation>
    <scope>NUCLEOTIDE SEQUENCE [LARGE SCALE GENOMIC DNA]</scope>
    <source>
        <strain evidence="6">CIP111667</strain>
    </source>
</reference>
<keyword evidence="3 5" id="KW-1133">Transmembrane helix</keyword>
<protein>
    <submittedName>
        <fullName evidence="6">Uncharacterized protein</fullName>
    </submittedName>
</protein>
<gene>
    <name evidence="6" type="ORF">HALOF300_01158</name>
</gene>
<dbReference type="GO" id="GO:0016020">
    <property type="term" value="C:membrane"/>
    <property type="evidence" value="ECO:0007669"/>
    <property type="project" value="UniProtKB-SubCell"/>
</dbReference>
<evidence type="ECO:0000256" key="5">
    <source>
        <dbReference type="SAM" id="Phobius"/>
    </source>
</evidence>
<proteinExistence type="predicted"/>
<name>A0A7M4DGB2_9MICO</name>
<dbReference type="AlphaFoldDB" id="A0A7M4DGB2"/>
<sequence>MPLALRQFMNAEGLSSWGQIFAMSTLSLAPVVGFFIAGQKYLVDGIATTGIK</sequence>
<keyword evidence="4 5" id="KW-0472">Membrane</keyword>
<evidence type="ECO:0000313" key="7">
    <source>
        <dbReference type="Proteomes" id="UP000419743"/>
    </source>
</evidence>
<dbReference type="Proteomes" id="UP000419743">
    <property type="component" value="Unassembled WGS sequence"/>
</dbReference>
<dbReference type="EMBL" id="CACRYJ010000017">
    <property type="protein sequence ID" value="VZO35955.1"/>
    <property type="molecule type" value="Genomic_DNA"/>
</dbReference>
<evidence type="ECO:0000256" key="3">
    <source>
        <dbReference type="ARBA" id="ARBA00022989"/>
    </source>
</evidence>
<keyword evidence="7" id="KW-1185">Reference proteome</keyword>
<dbReference type="InterPro" id="IPR035906">
    <property type="entry name" value="MetI-like_sf"/>
</dbReference>
<keyword evidence="2 5" id="KW-0812">Transmembrane</keyword>
<evidence type="ECO:0000256" key="4">
    <source>
        <dbReference type="ARBA" id="ARBA00023136"/>
    </source>
</evidence>
<evidence type="ECO:0000256" key="1">
    <source>
        <dbReference type="ARBA" id="ARBA00004141"/>
    </source>
</evidence>
<accession>A0A7M4DGB2</accession>
<organism evidence="6 7">
    <name type="scientific">Occultella aeris</name>
    <dbReference type="NCBI Taxonomy" id="2761496"/>
    <lineage>
        <taxon>Bacteria</taxon>
        <taxon>Bacillati</taxon>
        <taxon>Actinomycetota</taxon>
        <taxon>Actinomycetes</taxon>
        <taxon>Micrococcales</taxon>
        <taxon>Ruaniaceae</taxon>
        <taxon>Occultella</taxon>
    </lineage>
</organism>
<comment type="subcellular location">
    <subcellularLocation>
        <location evidence="1">Membrane</location>
        <topology evidence="1">Multi-pass membrane protein</topology>
    </subcellularLocation>
</comment>
<dbReference type="SUPFAM" id="SSF161098">
    <property type="entry name" value="MetI-like"/>
    <property type="match status" value="1"/>
</dbReference>
<evidence type="ECO:0000256" key="2">
    <source>
        <dbReference type="ARBA" id="ARBA00022692"/>
    </source>
</evidence>
<comment type="caution">
    <text evidence="6">The sequence shown here is derived from an EMBL/GenBank/DDBJ whole genome shotgun (WGS) entry which is preliminary data.</text>
</comment>
<feature type="transmembrane region" description="Helical" evidence="5">
    <location>
        <begin position="20"/>
        <end position="37"/>
    </location>
</feature>
<evidence type="ECO:0000313" key="6">
    <source>
        <dbReference type="EMBL" id="VZO35955.1"/>
    </source>
</evidence>